<feature type="domain" description="Cytochrome c" evidence="10">
    <location>
        <begin position="508"/>
        <end position="584"/>
    </location>
</feature>
<dbReference type="InterPro" id="IPR011047">
    <property type="entry name" value="Quinoprotein_ADH-like_sf"/>
</dbReference>
<evidence type="ECO:0000256" key="9">
    <source>
        <dbReference type="SAM" id="MobiDB-lite"/>
    </source>
</evidence>
<dbReference type="InterPro" id="IPR036909">
    <property type="entry name" value="Cyt_c-like_dom_sf"/>
</dbReference>
<dbReference type="GO" id="GO:0046872">
    <property type="term" value="F:metal ion binding"/>
    <property type="evidence" value="ECO:0007669"/>
    <property type="project" value="UniProtKB-KW"/>
</dbReference>
<dbReference type="SMART" id="SM00564">
    <property type="entry name" value="PQQ"/>
    <property type="match status" value="5"/>
</dbReference>
<evidence type="ECO:0000256" key="2">
    <source>
        <dbReference type="ARBA" id="ARBA00008156"/>
    </source>
</evidence>
<dbReference type="GO" id="GO:0016614">
    <property type="term" value="F:oxidoreductase activity, acting on CH-OH group of donors"/>
    <property type="evidence" value="ECO:0007669"/>
    <property type="project" value="InterPro"/>
</dbReference>
<dbReference type="Proteomes" id="UP000259273">
    <property type="component" value="Unassembled WGS sequence"/>
</dbReference>
<dbReference type="InterPro" id="IPR002372">
    <property type="entry name" value="PQQ_rpt_dom"/>
</dbReference>
<dbReference type="PROSITE" id="PS51007">
    <property type="entry name" value="CYTC"/>
    <property type="match status" value="1"/>
</dbReference>
<evidence type="ECO:0000256" key="5">
    <source>
        <dbReference type="ARBA" id="ARBA00022729"/>
    </source>
</evidence>
<evidence type="ECO:0000259" key="10">
    <source>
        <dbReference type="PROSITE" id="PS51007"/>
    </source>
</evidence>
<dbReference type="SUPFAM" id="SSF50998">
    <property type="entry name" value="Quinoprotein alcohol dehydrogenase-like"/>
    <property type="match status" value="1"/>
</dbReference>
<dbReference type="GO" id="GO:0009055">
    <property type="term" value="F:electron transfer activity"/>
    <property type="evidence" value="ECO:0007669"/>
    <property type="project" value="InterPro"/>
</dbReference>
<evidence type="ECO:0000313" key="11">
    <source>
        <dbReference type="EMBL" id="HAN27772.1"/>
    </source>
</evidence>
<evidence type="ECO:0000256" key="4">
    <source>
        <dbReference type="ARBA" id="ARBA00022723"/>
    </source>
</evidence>
<dbReference type="AlphaFoldDB" id="A0A3C1KM23"/>
<dbReference type="PANTHER" id="PTHR32303:SF4">
    <property type="entry name" value="QUINOPROTEIN GLUCOSE DEHYDROGENASE"/>
    <property type="match status" value="1"/>
</dbReference>
<dbReference type="PANTHER" id="PTHR32303">
    <property type="entry name" value="QUINOPROTEIN ALCOHOL DEHYDROGENASE (CYTOCHROME C)"/>
    <property type="match status" value="1"/>
</dbReference>
<dbReference type="Pfam" id="PF13442">
    <property type="entry name" value="Cytochrome_CBB3"/>
    <property type="match status" value="1"/>
</dbReference>
<dbReference type="STRING" id="1121937.GCA_000423125_01344"/>
<dbReference type="GO" id="GO:0048038">
    <property type="term" value="F:quinone binding"/>
    <property type="evidence" value="ECO:0007669"/>
    <property type="project" value="InterPro"/>
</dbReference>
<evidence type="ECO:0000256" key="1">
    <source>
        <dbReference type="ARBA" id="ARBA00001931"/>
    </source>
</evidence>
<evidence type="ECO:0000256" key="7">
    <source>
        <dbReference type="ARBA" id="ARBA00023004"/>
    </source>
</evidence>
<dbReference type="CDD" id="cd10280">
    <property type="entry name" value="PQQ_mGDH"/>
    <property type="match status" value="1"/>
</dbReference>
<keyword evidence="5" id="KW-0732">Signal</keyword>
<evidence type="ECO:0000256" key="8">
    <source>
        <dbReference type="PROSITE-ProRule" id="PRU00433"/>
    </source>
</evidence>
<dbReference type="EMBL" id="DMND01000118">
    <property type="protein sequence ID" value="HAN27772.1"/>
    <property type="molecule type" value="Genomic_DNA"/>
</dbReference>
<reference evidence="11 12" key="1">
    <citation type="journal article" date="2018" name="Nat. Biotechnol.">
        <title>A standardized bacterial taxonomy based on genome phylogeny substantially revises the tree of life.</title>
        <authorList>
            <person name="Parks D.H."/>
            <person name="Chuvochina M."/>
            <person name="Waite D.W."/>
            <person name="Rinke C."/>
            <person name="Skarshewski A."/>
            <person name="Chaumeil P.A."/>
            <person name="Hugenholtz P."/>
        </authorList>
    </citation>
    <scope>NUCLEOTIDE SEQUENCE [LARGE SCALE GENOMIC DNA]</scope>
    <source>
        <strain evidence="11">UBA9158</strain>
    </source>
</reference>
<dbReference type="InterPro" id="IPR018391">
    <property type="entry name" value="PQQ_b-propeller_rpt"/>
</dbReference>
<dbReference type="InterPro" id="IPR017511">
    <property type="entry name" value="PQQ_mDH"/>
</dbReference>
<dbReference type="SUPFAM" id="SSF46626">
    <property type="entry name" value="Cytochrome c"/>
    <property type="match status" value="1"/>
</dbReference>
<keyword evidence="4 8" id="KW-0479">Metal-binding</keyword>
<evidence type="ECO:0000313" key="12">
    <source>
        <dbReference type="Proteomes" id="UP000259273"/>
    </source>
</evidence>
<comment type="cofactor">
    <cofactor evidence="1">
        <name>pyrroloquinoline quinone</name>
        <dbReference type="ChEBI" id="CHEBI:58442"/>
    </cofactor>
</comment>
<organism evidence="11 12">
    <name type="scientific">Haliea salexigens</name>
    <dbReference type="NCBI Taxonomy" id="287487"/>
    <lineage>
        <taxon>Bacteria</taxon>
        <taxon>Pseudomonadati</taxon>
        <taxon>Pseudomonadota</taxon>
        <taxon>Gammaproteobacteria</taxon>
        <taxon>Cellvibrionales</taxon>
        <taxon>Halieaceae</taxon>
        <taxon>Haliea</taxon>
    </lineage>
</organism>
<sequence>MRQEHFLSGGLADKPGRPTGRRCLRHGESCAPQEGLTMSTRRSLGFAAAFGAACLPALAQDAVEWRSYGGDAGNTHYSSLEHINRDNVGELTLAWRYASAAGAPLPHSSELQVNPIVLDGVLYGRNPLYNVFAIDAATGRERWTFTPGEEHAGMSNMRGVTFWQDGDDRRILFTTGHFLMALDASNGKLIPGFGAQGRVDLREGLGRKPEQVSINAPSPGVIFDDLIIMGSAVTETAGSAPGDIRAYDVRSGKLVWSFRTIPAAGEFGADTWPEGARETSGGANAWAGMSVDATRGIVYAPTGSPAPDFDGSARAGDNLFGNTLLALDARTGKRLWHFQTVHHDLWDRDLSSAPTLVTVTEDGKSRDLVAQAAKEGVVYLFDRDSGEPVFPIEEIAVPKSDIPGVYSAATQPRVTLPEPFARQHMTVDDLTDLSPEANAAARKVWDEAHELAYLRPAGLRKTFLLPGFYGGANWGGGAFDPETNLYYINATNAPNILQMEAVEVARGSTMGVGAFLFRQQCAGCHGVDLQGFYPYAPALTRVEQRISRREALDVVAAGKGRMMPFGHLSRHERDAVVDYLFALSAGELEPAIDDATEKETVHVFAGYRDFVDAEYYPAIKPPWGTLTAIDFVSGKIRWQIPLGEYAALTERGIAPTGTRNFGGPVVTAGGLLIIAATSDEKLRIFDKRDGRLLWEYKLPAGGYATPATYAIDGRQYIVITASGGKLGTPTGDEYLAFALPEPTAD</sequence>
<evidence type="ECO:0000256" key="3">
    <source>
        <dbReference type="ARBA" id="ARBA00022617"/>
    </source>
</evidence>
<keyword evidence="6" id="KW-0560">Oxidoreductase</keyword>
<keyword evidence="3 8" id="KW-0349">Heme</keyword>
<dbReference type="GO" id="GO:0020037">
    <property type="term" value="F:heme binding"/>
    <property type="evidence" value="ECO:0007669"/>
    <property type="project" value="InterPro"/>
</dbReference>
<accession>A0A3C1KM23</accession>
<dbReference type="GO" id="GO:0016020">
    <property type="term" value="C:membrane"/>
    <property type="evidence" value="ECO:0007669"/>
    <property type="project" value="InterPro"/>
</dbReference>
<keyword evidence="7 8" id="KW-0408">Iron</keyword>
<comment type="similarity">
    <text evidence="2">Belongs to the bacterial PQQ dehydrogenase family.</text>
</comment>
<dbReference type="Gene3D" id="2.140.10.10">
    <property type="entry name" value="Quinoprotein alcohol dehydrogenase-like superfamily"/>
    <property type="match status" value="2"/>
</dbReference>
<feature type="region of interest" description="Disordered" evidence="9">
    <location>
        <begin position="1"/>
        <end position="20"/>
    </location>
</feature>
<dbReference type="Pfam" id="PF01011">
    <property type="entry name" value="PQQ"/>
    <property type="match status" value="2"/>
</dbReference>
<dbReference type="InterPro" id="IPR009056">
    <property type="entry name" value="Cyt_c-like_dom"/>
</dbReference>
<proteinExistence type="inferred from homology"/>
<gene>
    <name evidence="11" type="ORF">DCP75_08655</name>
</gene>
<protein>
    <submittedName>
        <fullName evidence="11">Pyrrolo-quinoline quinone</fullName>
    </submittedName>
</protein>
<comment type="caution">
    <text evidence="11">The sequence shown here is derived from an EMBL/GenBank/DDBJ whole genome shotgun (WGS) entry which is preliminary data.</text>
</comment>
<evidence type="ECO:0000256" key="6">
    <source>
        <dbReference type="ARBA" id="ARBA00023002"/>
    </source>
</evidence>
<name>A0A3C1KM23_9GAMM</name>